<protein>
    <recommendedName>
        <fullName evidence="1">CBS domain-containing protein</fullName>
    </recommendedName>
</protein>
<proteinExistence type="predicted"/>
<evidence type="ECO:0000313" key="3">
    <source>
        <dbReference type="Proteomes" id="UP000195043"/>
    </source>
</evidence>
<accession>A0A242A6Y2</accession>
<dbReference type="Pfam" id="PF00571">
    <property type="entry name" value="CBS"/>
    <property type="match status" value="2"/>
</dbReference>
<dbReference type="STRING" id="1834191.A5886_001568"/>
<sequence>MASGADLFLSSFNRIEKYVRDELDNPRNMGFSEMVRRLAKNRDGQLKKFEDDLLQMAQLRNAIVHEKIGENFVIAEPNQWVVTRIQTIEKELLQPERVLPKFAKKVTGFEKDLPLTELLKTVAQKRYSQFPLYDNGHFLGLITLRILGYWFANESQQGTIELAGKTAAVLLAADGKTANYQFVSPEATISEVEGLFQKNTFLEAVLITKNQDPNGNLLGIIRPRDIFNEESVETI</sequence>
<dbReference type="Gene3D" id="3.10.580.10">
    <property type="entry name" value="CBS-domain"/>
    <property type="match status" value="1"/>
</dbReference>
<dbReference type="SUPFAM" id="SSF54631">
    <property type="entry name" value="CBS-domain pair"/>
    <property type="match status" value="1"/>
</dbReference>
<comment type="caution">
    <text evidence="2">The sequence shown here is derived from an EMBL/GenBank/DDBJ whole genome shotgun (WGS) entry which is preliminary data.</text>
</comment>
<keyword evidence="3" id="KW-1185">Reference proteome</keyword>
<evidence type="ECO:0000259" key="1">
    <source>
        <dbReference type="Pfam" id="PF00571"/>
    </source>
</evidence>
<evidence type="ECO:0000313" key="2">
    <source>
        <dbReference type="EMBL" id="OTN76491.1"/>
    </source>
</evidence>
<organism evidence="2 3">
    <name type="scientific">Candidatus Enterococcus testudinis</name>
    <dbReference type="NCBI Taxonomy" id="1834191"/>
    <lineage>
        <taxon>Bacteria</taxon>
        <taxon>Bacillati</taxon>
        <taxon>Bacillota</taxon>
        <taxon>Bacilli</taxon>
        <taxon>Lactobacillales</taxon>
        <taxon>Enterococcaceae</taxon>
        <taxon>Enterococcus</taxon>
    </lineage>
</organism>
<feature type="domain" description="CBS" evidence="1">
    <location>
        <begin position="110"/>
        <end position="145"/>
    </location>
</feature>
<dbReference type="OrthoDB" id="49104at2"/>
<dbReference type="EMBL" id="NGKU01000001">
    <property type="protein sequence ID" value="OTN76491.1"/>
    <property type="molecule type" value="Genomic_DNA"/>
</dbReference>
<gene>
    <name evidence="2" type="ORF">A5886_001568</name>
</gene>
<dbReference type="Proteomes" id="UP000195043">
    <property type="component" value="Unassembled WGS sequence"/>
</dbReference>
<feature type="domain" description="CBS" evidence="1">
    <location>
        <begin position="179"/>
        <end position="228"/>
    </location>
</feature>
<name>A0A242A6Y2_9ENTE</name>
<dbReference type="RefSeq" id="WP_086274439.1">
    <property type="nucleotide sequence ID" value="NZ_NGKU01000001.1"/>
</dbReference>
<dbReference type="InterPro" id="IPR046342">
    <property type="entry name" value="CBS_dom_sf"/>
</dbReference>
<dbReference type="AlphaFoldDB" id="A0A242A6Y2"/>
<dbReference type="InterPro" id="IPR000644">
    <property type="entry name" value="CBS_dom"/>
</dbReference>
<reference evidence="2 3" key="1">
    <citation type="submission" date="2017-05" db="EMBL/GenBank/DDBJ databases">
        <title>The Genome Sequence of Enterococcus sp. 8G7_MSG3316.</title>
        <authorList>
            <consortium name="The Broad Institute Genomics Platform"/>
            <consortium name="The Broad Institute Genomic Center for Infectious Diseases"/>
            <person name="Earl A."/>
            <person name="Manson A."/>
            <person name="Schwartman J."/>
            <person name="Gilmore M."/>
            <person name="Abouelleil A."/>
            <person name="Cao P."/>
            <person name="Chapman S."/>
            <person name="Cusick C."/>
            <person name="Shea T."/>
            <person name="Young S."/>
            <person name="Neafsey D."/>
            <person name="Nusbaum C."/>
            <person name="Birren B."/>
        </authorList>
    </citation>
    <scope>NUCLEOTIDE SEQUENCE [LARGE SCALE GENOMIC DNA]</scope>
    <source>
        <strain evidence="2 3">8G7_MSG3316</strain>
    </source>
</reference>